<proteinExistence type="predicted"/>
<dbReference type="EMBL" id="QEKH01000052">
    <property type="protein sequence ID" value="PVY33313.1"/>
    <property type="molecule type" value="Genomic_DNA"/>
</dbReference>
<dbReference type="PROSITE" id="PS51257">
    <property type="entry name" value="PROKAR_LIPOPROTEIN"/>
    <property type="match status" value="1"/>
</dbReference>
<dbReference type="RefSeq" id="WP_116885955.1">
    <property type="nucleotide sequence ID" value="NZ_CABMMC010000001.1"/>
</dbReference>
<feature type="region of interest" description="Disordered" evidence="1">
    <location>
        <begin position="125"/>
        <end position="162"/>
    </location>
</feature>
<evidence type="ECO:0000256" key="2">
    <source>
        <dbReference type="SAM" id="SignalP"/>
    </source>
</evidence>
<feature type="compositionally biased region" description="Basic and acidic residues" evidence="1">
    <location>
        <begin position="127"/>
        <end position="148"/>
    </location>
</feature>
<keyword evidence="4" id="KW-1185">Reference proteome</keyword>
<name>A0A2U1ACU1_9BACT</name>
<protein>
    <submittedName>
        <fullName evidence="3">Uncharacterized protein</fullName>
    </submittedName>
</protein>
<dbReference type="AlphaFoldDB" id="A0A2U1ACU1"/>
<organism evidence="3 4">
    <name type="scientific">Victivallis vadensis</name>
    <dbReference type="NCBI Taxonomy" id="172901"/>
    <lineage>
        <taxon>Bacteria</taxon>
        <taxon>Pseudomonadati</taxon>
        <taxon>Lentisphaerota</taxon>
        <taxon>Lentisphaeria</taxon>
        <taxon>Victivallales</taxon>
        <taxon>Victivallaceae</taxon>
        <taxon>Victivallis</taxon>
    </lineage>
</organism>
<accession>A0A2U1ACU1</accession>
<dbReference type="GeneID" id="78297216"/>
<comment type="caution">
    <text evidence="3">The sequence shown here is derived from an EMBL/GenBank/DDBJ whole genome shotgun (WGS) entry which is preliminary data.</text>
</comment>
<sequence>MRIIVALLAVAAFILTGCTALENKAVAIGSGVDAFKLETTGSTSSGTILPNLIAGGAVNTLATAPAIQEGTQTQVVFVKSRRNSFFGELFGIDASTESISYIGAPNETPEATAARFEAFAKVMKARTGTDESRSETEAHGLKEDESRSAAKVHGLQEEAAAE</sequence>
<dbReference type="Proteomes" id="UP000245959">
    <property type="component" value="Unassembled WGS sequence"/>
</dbReference>
<evidence type="ECO:0000313" key="4">
    <source>
        <dbReference type="Proteomes" id="UP000245959"/>
    </source>
</evidence>
<keyword evidence="2" id="KW-0732">Signal</keyword>
<evidence type="ECO:0000313" key="3">
    <source>
        <dbReference type="EMBL" id="PVY33313.1"/>
    </source>
</evidence>
<feature type="signal peptide" evidence="2">
    <location>
        <begin position="1"/>
        <end position="20"/>
    </location>
</feature>
<reference evidence="3 4" key="1">
    <citation type="submission" date="2018-04" db="EMBL/GenBank/DDBJ databases">
        <title>Genomic Encyclopedia of Type Strains, Phase IV (KMG-IV): sequencing the most valuable type-strain genomes for metagenomic binning, comparative biology and taxonomic classification.</title>
        <authorList>
            <person name="Goeker M."/>
        </authorList>
    </citation>
    <scope>NUCLEOTIDE SEQUENCE [LARGE SCALE GENOMIC DNA]</scope>
    <source>
        <strain evidence="3 4">DSM 14823</strain>
    </source>
</reference>
<gene>
    <name evidence="3" type="ORF">C8D82_1528</name>
</gene>
<evidence type="ECO:0000256" key="1">
    <source>
        <dbReference type="SAM" id="MobiDB-lite"/>
    </source>
</evidence>
<feature type="chain" id="PRO_5015488153" evidence="2">
    <location>
        <begin position="21"/>
        <end position="162"/>
    </location>
</feature>